<proteinExistence type="predicted"/>
<dbReference type="EMBL" id="CP094970">
    <property type="protein sequence ID" value="UYM07067.1"/>
    <property type="molecule type" value="Genomic_DNA"/>
</dbReference>
<keyword evidence="3" id="KW-1185">Reference proteome</keyword>
<organism evidence="2 3">
    <name type="scientific">Solicola gregarius</name>
    <dbReference type="NCBI Taxonomy" id="2908642"/>
    <lineage>
        <taxon>Bacteria</taxon>
        <taxon>Bacillati</taxon>
        <taxon>Actinomycetota</taxon>
        <taxon>Actinomycetes</taxon>
        <taxon>Propionibacteriales</taxon>
        <taxon>Nocardioidaceae</taxon>
        <taxon>Solicola</taxon>
    </lineage>
</organism>
<evidence type="ECO:0000313" key="2">
    <source>
        <dbReference type="EMBL" id="UYM07067.1"/>
    </source>
</evidence>
<gene>
    <name evidence="2" type="ORF">L0C25_08325</name>
</gene>
<keyword evidence="1" id="KW-0812">Transmembrane</keyword>
<feature type="transmembrane region" description="Helical" evidence="1">
    <location>
        <begin position="129"/>
        <end position="149"/>
    </location>
</feature>
<feature type="transmembrane region" description="Helical" evidence="1">
    <location>
        <begin position="161"/>
        <end position="183"/>
    </location>
</feature>
<keyword evidence="1" id="KW-0472">Membrane</keyword>
<keyword evidence="1" id="KW-1133">Transmembrane helix</keyword>
<dbReference type="KEGG" id="sgrg:L0C25_08325"/>
<dbReference type="PIRSF" id="PIRSF037394">
    <property type="entry name" value="ABC_thiamine-permease_YkoE_prd"/>
    <property type="match status" value="1"/>
</dbReference>
<dbReference type="Pfam" id="PF09819">
    <property type="entry name" value="ABC_cobalt"/>
    <property type="match status" value="1"/>
</dbReference>
<reference evidence="2" key="1">
    <citation type="submission" date="2022-01" db="EMBL/GenBank/DDBJ databases">
        <title>Nocardioidaceae gen. sp. A5X3R13.</title>
        <authorList>
            <person name="Lopez Marin M.A."/>
            <person name="Uhlik O."/>
        </authorList>
    </citation>
    <scope>NUCLEOTIDE SEQUENCE</scope>
    <source>
        <strain evidence="2">A5X3R13</strain>
    </source>
</reference>
<feature type="transmembrane region" description="Helical" evidence="1">
    <location>
        <begin position="21"/>
        <end position="40"/>
    </location>
</feature>
<dbReference type="AlphaFoldDB" id="A0AA46TLE5"/>
<accession>A0AA46TLE5</accession>
<dbReference type="InterPro" id="IPR017195">
    <property type="entry name" value="ABC_thiamin-permease_prd"/>
</dbReference>
<name>A0AA46TLE5_9ACTN</name>
<dbReference type="RefSeq" id="WP_271636011.1">
    <property type="nucleotide sequence ID" value="NZ_CP094970.1"/>
</dbReference>
<evidence type="ECO:0000313" key="3">
    <source>
        <dbReference type="Proteomes" id="UP001164390"/>
    </source>
</evidence>
<evidence type="ECO:0000256" key="1">
    <source>
        <dbReference type="SAM" id="Phobius"/>
    </source>
</evidence>
<protein>
    <submittedName>
        <fullName evidence="2">ECF transporter S component</fullName>
    </submittedName>
</protein>
<dbReference type="Proteomes" id="UP001164390">
    <property type="component" value="Chromosome"/>
</dbReference>
<sequence>MSSATTSRAIGYGSRFAYRTVDIVTVAMLGVAVGVAFWGWDQLHAVIGAATNAFPPSGGLLAGPWLLGGVIGGLVVRKPGAAMACELIAANVEYLLGNQWGGSVMVSGLLQGLGVEIVLAIFLYKRFGFVVAGLAGALAGAIESVYEWYSYFPDWEFGYRLAYLAMFAFSGAVVAGVGGWALVRALAATGALDAFAAGREHHERNAS</sequence>